<evidence type="ECO:0000256" key="7">
    <source>
        <dbReference type="ARBA" id="ARBA00022840"/>
    </source>
</evidence>
<dbReference type="STRING" id="446471.Xcel_1617"/>
<accession>D1BSE9</accession>
<evidence type="ECO:0000256" key="4">
    <source>
        <dbReference type="ARBA" id="ARBA00022679"/>
    </source>
</evidence>
<dbReference type="AlphaFoldDB" id="D1BSE9"/>
<dbReference type="EC" id="2.7.13.3" evidence="2"/>
<keyword evidence="7" id="KW-0067">ATP-binding</keyword>
<evidence type="ECO:0000256" key="5">
    <source>
        <dbReference type="ARBA" id="ARBA00022741"/>
    </source>
</evidence>
<dbReference type="InterPro" id="IPR050482">
    <property type="entry name" value="Sensor_HK_TwoCompSys"/>
</dbReference>
<evidence type="ECO:0000256" key="1">
    <source>
        <dbReference type="ARBA" id="ARBA00000085"/>
    </source>
</evidence>
<protein>
    <recommendedName>
        <fullName evidence="2">histidine kinase</fullName>
        <ecNumber evidence="2">2.7.13.3</ecNumber>
    </recommendedName>
</protein>
<keyword evidence="9" id="KW-0175">Coiled coil</keyword>
<keyword evidence="3" id="KW-0597">Phosphoprotein</keyword>
<dbReference type="SUPFAM" id="SSF55874">
    <property type="entry name" value="ATPase domain of HSP90 chaperone/DNA topoisomerase II/histidine kinase"/>
    <property type="match status" value="1"/>
</dbReference>
<dbReference type="EMBL" id="CP001821">
    <property type="protein sequence ID" value="ACZ30641.1"/>
    <property type="molecule type" value="Genomic_DNA"/>
</dbReference>
<dbReference type="PANTHER" id="PTHR24421:SF10">
    <property type="entry name" value="NITRATE_NITRITE SENSOR PROTEIN NARQ"/>
    <property type="match status" value="1"/>
</dbReference>
<dbReference type="Proteomes" id="UP000002255">
    <property type="component" value="Chromosome"/>
</dbReference>
<name>D1BSE9_XYLCX</name>
<evidence type="ECO:0000259" key="10">
    <source>
        <dbReference type="Pfam" id="PF07730"/>
    </source>
</evidence>
<gene>
    <name evidence="11" type="ordered locus">Xcel_1617</name>
</gene>
<keyword evidence="4" id="KW-0808">Transferase</keyword>
<dbReference type="GO" id="GO:0016020">
    <property type="term" value="C:membrane"/>
    <property type="evidence" value="ECO:0007669"/>
    <property type="project" value="InterPro"/>
</dbReference>
<dbReference type="InterPro" id="IPR011712">
    <property type="entry name" value="Sig_transdc_His_kin_sub3_dim/P"/>
</dbReference>
<evidence type="ECO:0000256" key="6">
    <source>
        <dbReference type="ARBA" id="ARBA00022777"/>
    </source>
</evidence>
<evidence type="ECO:0000313" key="12">
    <source>
        <dbReference type="Proteomes" id="UP000002255"/>
    </source>
</evidence>
<evidence type="ECO:0000256" key="2">
    <source>
        <dbReference type="ARBA" id="ARBA00012438"/>
    </source>
</evidence>
<dbReference type="GO" id="GO:0046983">
    <property type="term" value="F:protein dimerization activity"/>
    <property type="evidence" value="ECO:0007669"/>
    <property type="project" value="InterPro"/>
</dbReference>
<dbReference type="InterPro" id="IPR036890">
    <property type="entry name" value="HATPase_C_sf"/>
</dbReference>
<dbReference type="PANTHER" id="PTHR24421">
    <property type="entry name" value="NITRATE/NITRITE SENSOR PROTEIN NARX-RELATED"/>
    <property type="match status" value="1"/>
</dbReference>
<dbReference type="CDD" id="cd16917">
    <property type="entry name" value="HATPase_UhpB-NarQ-NarX-like"/>
    <property type="match status" value="1"/>
</dbReference>
<keyword evidence="12" id="KW-1185">Reference proteome</keyword>
<feature type="domain" description="Signal transduction histidine kinase subgroup 3 dimerisation and phosphoacceptor" evidence="10">
    <location>
        <begin position="180"/>
        <end position="245"/>
    </location>
</feature>
<dbReference type="KEGG" id="xce:Xcel_1617"/>
<keyword evidence="8" id="KW-0902">Two-component regulatory system</keyword>
<dbReference type="Pfam" id="PF07730">
    <property type="entry name" value="HisKA_3"/>
    <property type="match status" value="1"/>
</dbReference>
<evidence type="ECO:0000256" key="8">
    <source>
        <dbReference type="ARBA" id="ARBA00023012"/>
    </source>
</evidence>
<comment type="catalytic activity">
    <reaction evidence="1">
        <text>ATP + protein L-histidine = ADP + protein N-phospho-L-histidine.</text>
        <dbReference type="EC" id="2.7.13.3"/>
    </reaction>
</comment>
<dbReference type="GO" id="GO:0000155">
    <property type="term" value="F:phosphorelay sensor kinase activity"/>
    <property type="evidence" value="ECO:0007669"/>
    <property type="project" value="InterPro"/>
</dbReference>
<dbReference type="eggNOG" id="COG4585">
    <property type="taxonomic scope" value="Bacteria"/>
</dbReference>
<reference evidence="12" key="1">
    <citation type="submission" date="2009-11" db="EMBL/GenBank/DDBJ databases">
        <title>The complete chromosome of Xylanimonas cellulosilytica DSM 15894.</title>
        <authorList>
            <consortium name="US DOE Joint Genome Institute (JGI-PGF)"/>
            <person name="Lucas S."/>
            <person name="Copeland A."/>
            <person name="Lapidus A."/>
            <person name="Glavina del Rio T."/>
            <person name="Dalin E."/>
            <person name="Tice H."/>
            <person name="Bruce D."/>
            <person name="Goodwin L."/>
            <person name="Pitluck S."/>
            <person name="Kyrpides N."/>
            <person name="Mavromatis K."/>
            <person name="Ivanova N."/>
            <person name="Mikhailova N."/>
            <person name="Foster B."/>
            <person name="Clum A."/>
            <person name="Brettin T."/>
            <person name="Detter J.C."/>
            <person name="Han C."/>
            <person name="Larimer F."/>
            <person name="Land M."/>
            <person name="Hauser L."/>
            <person name="Markowitz V."/>
            <person name="Cheng J.F."/>
            <person name="Hugenholtz P."/>
            <person name="Woyke T."/>
            <person name="Wu D."/>
            <person name="Gehrich-Schroeter G."/>
            <person name="Schneider S."/>
            <person name="Pukall S.R."/>
            <person name="Klenk H.P."/>
            <person name="Eisen J.A."/>
        </authorList>
    </citation>
    <scope>NUCLEOTIDE SEQUENCE [LARGE SCALE GENOMIC DNA]</scope>
    <source>
        <strain evidence="12">DSM 15894 / CECT 5975 / LMG 20990 / XIL07</strain>
    </source>
</reference>
<evidence type="ECO:0000256" key="9">
    <source>
        <dbReference type="SAM" id="Coils"/>
    </source>
</evidence>
<dbReference type="Gene3D" id="1.20.5.1930">
    <property type="match status" value="1"/>
</dbReference>
<sequence length="391" mass="41345">MAVGRPWRWRWFGHALATVVVLTAGALPAASDAGPGRPALEWTPADAAIDIVAAIVLLGRRRWPRTVLAVMLGLTGLSMALGRESHGVVVATAIAIYTCVQHLSRRDGVVVGVAVALLALGRSVVLGEWSLHPVLVVLLGAALGEAVRAQREQLVEARDRARRAEETREALARQRVAETRLSIARDLHDVVAHQIAVINLHAGAASAAVRTRPDDAEAALGTIRQSSRAVLSEIGDLMATLRDPDASTTGPVGLVQLDDVVRQFAVHGLDVTVRVEGDPAELSPAVDTTALRVVQEALTNAHKHGGGLGAHLLVEHLPGRLHLTVTNRYDPHAQARPADGTGHGIVGMAERVEAVRGTMTSGESGPGVWTVAVELPAEPVSTEQRQEEDGR</sequence>
<dbReference type="GO" id="GO:0005524">
    <property type="term" value="F:ATP binding"/>
    <property type="evidence" value="ECO:0007669"/>
    <property type="project" value="UniProtKB-KW"/>
</dbReference>
<feature type="coiled-coil region" evidence="9">
    <location>
        <begin position="147"/>
        <end position="174"/>
    </location>
</feature>
<dbReference type="Gene3D" id="3.30.565.10">
    <property type="entry name" value="Histidine kinase-like ATPase, C-terminal domain"/>
    <property type="match status" value="1"/>
</dbReference>
<keyword evidence="5" id="KW-0547">Nucleotide-binding</keyword>
<proteinExistence type="predicted"/>
<reference evidence="11 12" key="2">
    <citation type="journal article" date="2010" name="Stand. Genomic Sci.">
        <title>Complete genome sequence of Xylanimonas cellulosilytica type strain (XIL07).</title>
        <authorList>
            <person name="Foster B."/>
            <person name="Pukall R."/>
            <person name="Abt B."/>
            <person name="Nolan M."/>
            <person name="Glavina Del Rio T."/>
            <person name="Chen F."/>
            <person name="Lucas S."/>
            <person name="Tice H."/>
            <person name="Pitluck S."/>
            <person name="Cheng J.-F."/>
            <person name="Chertkov O."/>
            <person name="Brettin T."/>
            <person name="Han C."/>
            <person name="Detter J.C."/>
            <person name="Bruce D."/>
            <person name="Goodwin L."/>
            <person name="Ivanova N."/>
            <person name="Mavromatis K."/>
            <person name="Pati A."/>
            <person name="Mikhailova N."/>
            <person name="Chen A."/>
            <person name="Palaniappan K."/>
            <person name="Land M."/>
            <person name="Hauser L."/>
            <person name="Chang Y.-J."/>
            <person name="Jeffries C.D."/>
            <person name="Chain P."/>
            <person name="Rohde M."/>
            <person name="Goeker M."/>
            <person name="Bristow J."/>
            <person name="Eisen J.A."/>
            <person name="Markowitz V."/>
            <person name="Hugenholtz P."/>
            <person name="Kyrpides N.C."/>
            <person name="Klenk H.-P."/>
            <person name="Lapidus A."/>
        </authorList>
    </citation>
    <scope>NUCLEOTIDE SEQUENCE [LARGE SCALE GENOMIC DNA]</scope>
    <source>
        <strain evidence="12">DSM 15894 / CECT 5975 / LMG 20990 / XIL07</strain>
    </source>
</reference>
<evidence type="ECO:0000313" key="11">
    <source>
        <dbReference type="EMBL" id="ACZ30641.1"/>
    </source>
</evidence>
<dbReference type="HOGENOM" id="CLU_000445_20_1_11"/>
<evidence type="ECO:0000256" key="3">
    <source>
        <dbReference type="ARBA" id="ARBA00022553"/>
    </source>
</evidence>
<organism evidence="11 12">
    <name type="scientific">Xylanimonas cellulosilytica (strain DSM 15894 / JCM 12276 / CECT 5975 / KCTC 9989 / LMG 20990 / NBRC 107835 / XIL07)</name>
    <dbReference type="NCBI Taxonomy" id="446471"/>
    <lineage>
        <taxon>Bacteria</taxon>
        <taxon>Bacillati</taxon>
        <taxon>Actinomycetota</taxon>
        <taxon>Actinomycetes</taxon>
        <taxon>Micrococcales</taxon>
        <taxon>Promicromonosporaceae</taxon>
        <taxon>Xylanimonas</taxon>
    </lineage>
</organism>
<keyword evidence="6 11" id="KW-0418">Kinase</keyword>